<comment type="caution">
    <text evidence="8">The sequence shown here is derived from an EMBL/GenBank/DDBJ whole genome shotgun (WGS) entry which is preliminary data.</text>
</comment>
<accession>A0ABC8M5W3</accession>
<evidence type="ECO:0000256" key="2">
    <source>
        <dbReference type="ARBA" id="ARBA00023015"/>
    </source>
</evidence>
<name>A0ABC8M5W3_ERUVS</name>
<feature type="domain" description="BZIP" evidence="7">
    <location>
        <begin position="40"/>
        <end position="86"/>
    </location>
</feature>
<dbReference type="SMART" id="SM00338">
    <property type="entry name" value="BRLZ"/>
    <property type="match status" value="1"/>
</dbReference>
<evidence type="ECO:0000256" key="6">
    <source>
        <dbReference type="SAM" id="MobiDB-lite"/>
    </source>
</evidence>
<comment type="subcellular location">
    <subcellularLocation>
        <location evidence="1">Nucleus</location>
    </subcellularLocation>
</comment>
<dbReference type="InterPro" id="IPR004827">
    <property type="entry name" value="bZIP"/>
</dbReference>
<keyword evidence="5" id="KW-0539">Nucleus</keyword>
<dbReference type="InterPro" id="IPR046347">
    <property type="entry name" value="bZIP_sf"/>
</dbReference>
<feature type="region of interest" description="Disordered" evidence="6">
    <location>
        <begin position="40"/>
        <end position="71"/>
    </location>
</feature>
<evidence type="ECO:0000313" key="8">
    <source>
        <dbReference type="EMBL" id="CAH8390520.1"/>
    </source>
</evidence>
<dbReference type="GO" id="GO:0046982">
    <property type="term" value="F:protein heterodimerization activity"/>
    <property type="evidence" value="ECO:0007669"/>
    <property type="project" value="UniProtKB-ARBA"/>
</dbReference>
<sequence>MSSIFPGFSSEPVLLNKRGPGLANKPSNQTGLNIFLLEKDERRRKRRKSNRESARRSRMKKQKHLNDVRSQLNQLNTENHELGNKLRYVMHHCQHANMENDRLRLEHQILRDKLLNLRQALMLRKFQQSSTCATWSCVNSTVVTVHQNPLMLRDHVI</sequence>
<keyword evidence="9" id="KW-1185">Reference proteome</keyword>
<dbReference type="Gene3D" id="1.20.5.170">
    <property type="match status" value="1"/>
</dbReference>
<dbReference type="CDD" id="cd14702">
    <property type="entry name" value="bZIP_plant_GBF1"/>
    <property type="match status" value="1"/>
</dbReference>
<proteinExistence type="predicted"/>
<dbReference type="InterPro" id="IPR045314">
    <property type="entry name" value="bZIP_plant_GBF1"/>
</dbReference>
<evidence type="ECO:0000256" key="4">
    <source>
        <dbReference type="ARBA" id="ARBA00023163"/>
    </source>
</evidence>
<dbReference type="GO" id="GO:0005634">
    <property type="term" value="C:nucleus"/>
    <property type="evidence" value="ECO:0007669"/>
    <property type="project" value="UniProtKB-SubCell"/>
</dbReference>
<evidence type="ECO:0000313" key="9">
    <source>
        <dbReference type="Proteomes" id="UP001642260"/>
    </source>
</evidence>
<reference evidence="8 9" key="1">
    <citation type="submission" date="2022-03" db="EMBL/GenBank/DDBJ databases">
        <authorList>
            <person name="Macdonald S."/>
            <person name="Ahmed S."/>
            <person name="Newling K."/>
        </authorList>
    </citation>
    <scope>NUCLEOTIDE SEQUENCE [LARGE SCALE GENOMIC DNA]</scope>
</reference>
<dbReference type="Pfam" id="PF00170">
    <property type="entry name" value="bZIP_1"/>
    <property type="match status" value="1"/>
</dbReference>
<keyword evidence="3" id="KW-0238">DNA-binding</keyword>
<dbReference type="Proteomes" id="UP001642260">
    <property type="component" value="Unassembled WGS sequence"/>
</dbReference>
<dbReference type="EMBL" id="CAKOAT010899598">
    <property type="protein sequence ID" value="CAH8390520.1"/>
    <property type="molecule type" value="Genomic_DNA"/>
</dbReference>
<dbReference type="FunFam" id="1.20.5.170:FF:000020">
    <property type="entry name" value="BZIP transcription factor"/>
    <property type="match status" value="1"/>
</dbReference>
<gene>
    <name evidence="8" type="ORF">ERUC_LOCUS43003</name>
</gene>
<keyword evidence="2" id="KW-0805">Transcription regulation</keyword>
<keyword evidence="4" id="KW-0804">Transcription</keyword>
<dbReference type="AlphaFoldDB" id="A0ABC8M5W3"/>
<dbReference type="PANTHER" id="PTHR45764">
    <property type="entry name" value="BZIP TRANSCRIPTION FACTOR 44"/>
    <property type="match status" value="1"/>
</dbReference>
<organism evidence="8 9">
    <name type="scientific">Eruca vesicaria subsp. sativa</name>
    <name type="common">Garden rocket</name>
    <name type="synonym">Eruca sativa</name>
    <dbReference type="NCBI Taxonomy" id="29727"/>
    <lineage>
        <taxon>Eukaryota</taxon>
        <taxon>Viridiplantae</taxon>
        <taxon>Streptophyta</taxon>
        <taxon>Embryophyta</taxon>
        <taxon>Tracheophyta</taxon>
        <taxon>Spermatophyta</taxon>
        <taxon>Magnoliopsida</taxon>
        <taxon>eudicotyledons</taxon>
        <taxon>Gunneridae</taxon>
        <taxon>Pentapetalae</taxon>
        <taxon>rosids</taxon>
        <taxon>malvids</taxon>
        <taxon>Brassicales</taxon>
        <taxon>Brassicaceae</taxon>
        <taxon>Brassiceae</taxon>
        <taxon>Eruca</taxon>
    </lineage>
</organism>
<evidence type="ECO:0000259" key="7">
    <source>
        <dbReference type="PROSITE" id="PS50217"/>
    </source>
</evidence>
<dbReference type="GO" id="GO:0003677">
    <property type="term" value="F:DNA binding"/>
    <property type="evidence" value="ECO:0007669"/>
    <property type="project" value="UniProtKB-KW"/>
</dbReference>
<dbReference type="PROSITE" id="PS50217">
    <property type="entry name" value="BZIP"/>
    <property type="match status" value="1"/>
</dbReference>
<protein>
    <recommendedName>
        <fullName evidence="7">BZIP domain-containing protein</fullName>
    </recommendedName>
</protein>
<dbReference type="PROSITE" id="PS00036">
    <property type="entry name" value="BZIP_BASIC"/>
    <property type="match status" value="1"/>
</dbReference>
<dbReference type="SUPFAM" id="SSF57959">
    <property type="entry name" value="Leucine zipper domain"/>
    <property type="match status" value="1"/>
</dbReference>
<evidence type="ECO:0000256" key="1">
    <source>
        <dbReference type="ARBA" id="ARBA00004123"/>
    </source>
</evidence>
<evidence type="ECO:0000256" key="3">
    <source>
        <dbReference type="ARBA" id="ARBA00023125"/>
    </source>
</evidence>
<dbReference type="PANTHER" id="PTHR45764:SF21">
    <property type="entry name" value="OS03G0770000 PROTEIN"/>
    <property type="match status" value="1"/>
</dbReference>
<evidence type="ECO:0000256" key="5">
    <source>
        <dbReference type="ARBA" id="ARBA00023242"/>
    </source>
</evidence>